<gene>
    <name evidence="2" type="ORF">Q8A67_003740</name>
</gene>
<feature type="region of interest" description="Disordered" evidence="1">
    <location>
        <begin position="1"/>
        <end position="21"/>
    </location>
</feature>
<protein>
    <submittedName>
        <fullName evidence="2">Uncharacterized protein</fullName>
    </submittedName>
</protein>
<dbReference type="PANTHER" id="PTHR15484">
    <property type="entry name" value="DNA-DIRECTED RNA POLYMERASE I SUBUNIT RPA34"/>
    <property type="match status" value="1"/>
</dbReference>
<feature type="compositionally biased region" description="Basic and acidic residues" evidence="1">
    <location>
        <begin position="538"/>
        <end position="556"/>
    </location>
</feature>
<accession>A0AA88QF25</accession>
<feature type="region of interest" description="Disordered" evidence="1">
    <location>
        <begin position="521"/>
        <end position="557"/>
    </location>
</feature>
<feature type="compositionally biased region" description="Basic and acidic residues" evidence="1">
    <location>
        <begin position="1218"/>
        <end position="1229"/>
    </location>
</feature>
<feature type="compositionally biased region" description="Basic residues" evidence="1">
    <location>
        <begin position="1154"/>
        <end position="1164"/>
    </location>
</feature>
<feature type="compositionally biased region" description="Basic residues" evidence="1">
    <location>
        <begin position="1043"/>
        <end position="1052"/>
    </location>
</feature>
<proteinExistence type="predicted"/>
<feature type="compositionally biased region" description="Basic and acidic residues" evidence="1">
    <location>
        <begin position="687"/>
        <end position="696"/>
    </location>
</feature>
<feature type="region of interest" description="Disordered" evidence="1">
    <location>
        <begin position="391"/>
        <end position="471"/>
    </location>
</feature>
<feature type="compositionally biased region" description="Low complexity" evidence="1">
    <location>
        <begin position="252"/>
        <end position="261"/>
    </location>
</feature>
<feature type="compositionally biased region" description="Basic and acidic residues" evidence="1">
    <location>
        <begin position="587"/>
        <end position="596"/>
    </location>
</feature>
<feature type="compositionally biased region" description="Basic residues" evidence="1">
    <location>
        <begin position="1194"/>
        <end position="1204"/>
    </location>
</feature>
<feature type="compositionally biased region" description="Polar residues" evidence="1">
    <location>
        <begin position="616"/>
        <end position="629"/>
    </location>
</feature>
<feature type="region of interest" description="Disordered" evidence="1">
    <location>
        <begin position="64"/>
        <end position="146"/>
    </location>
</feature>
<feature type="compositionally biased region" description="Basic and acidic residues" evidence="1">
    <location>
        <begin position="1000"/>
        <end position="1009"/>
    </location>
</feature>
<feature type="compositionally biased region" description="Basic and acidic residues" evidence="1">
    <location>
        <begin position="1403"/>
        <end position="1414"/>
    </location>
</feature>
<evidence type="ECO:0000313" key="2">
    <source>
        <dbReference type="EMBL" id="KAK2911607.1"/>
    </source>
</evidence>
<name>A0AA88QF25_9TELE</name>
<feature type="compositionally biased region" description="Basic residues" evidence="1">
    <location>
        <begin position="262"/>
        <end position="279"/>
    </location>
</feature>
<feature type="compositionally biased region" description="Polar residues" evidence="1">
    <location>
        <begin position="1121"/>
        <end position="1131"/>
    </location>
</feature>
<dbReference type="GO" id="GO:0006360">
    <property type="term" value="P:transcription by RNA polymerase I"/>
    <property type="evidence" value="ECO:0007669"/>
    <property type="project" value="InterPro"/>
</dbReference>
<feature type="region of interest" description="Disordered" evidence="1">
    <location>
        <begin position="1316"/>
        <end position="1339"/>
    </location>
</feature>
<feature type="compositionally biased region" description="Basic residues" evidence="1">
    <location>
        <begin position="1322"/>
        <end position="1333"/>
    </location>
</feature>
<feature type="compositionally biased region" description="Polar residues" evidence="1">
    <location>
        <begin position="521"/>
        <end position="536"/>
    </location>
</feature>
<evidence type="ECO:0000313" key="3">
    <source>
        <dbReference type="Proteomes" id="UP001187343"/>
    </source>
</evidence>
<feature type="compositionally biased region" description="Low complexity" evidence="1">
    <location>
        <begin position="1485"/>
        <end position="1498"/>
    </location>
</feature>
<keyword evidence="3" id="KW-1185">Reference proteome</keyword>
<comment type="caution">
    <text evidence="2">The sequence shown here is derived from an EMBL/GenBank/DDBJ whole genome shotgun (WGS) entry which is preliminary data.</text>
</comment>
<evidence type="ECO:0000256" key="1">
    <source>
        <dbReference type="SAM" id="MobiDB-lite"/>
    </source>
</evidence>
<feature type="compositionally biased region" description="Basic and acidic residues" evidence="1">
    <location>
        <begin position="771"/>
        <end position="783"/>
    </location>
</feature>
<organism evidence="2 3">
    <name type="scientific">Cirrhinus molitorella</name>
    <name type="common">mud carp</name>
    <dbReference type="NCBI Taxonomy" id="172907"/>
    <lineage>
        <taxon>Eukaryota</taxon>
        <taxon>Metazoa</taxon>
        <taxon>Chordata</taxon>
        <taxon>Craniata</taxon>
        <taxon>Vertebrata</taxon>
        <taxon>Euteleostomi</taxon>
        <taxon>Actinopterygii</taxon>
        <taxon>Neopterygii</taxon>
        <taxon>Teleostei</taxon>
        <taxon>Ostariophysi</taxon>
        <taxon>Cypriniformes</taxon>
        <taxon>Cyprinidae</taxon>
        <taxon>Labeoninae</taxon>
        <taxon>Labeonini</taxon>
        <taxon>Cirrhinus</taxon>
    </lineage>
</organism>
<feature type="region of interest" description="Disordered" evidence="1">
    <location>
        <begin position="252"/>
        <end position="291"/>
    </location>
</feature>
<feature type="region of interest" description="Disordered" evidence="1">
    <location>
        <begin position="574"/>
        <end position="800"/>
    </location>
</feature>
<sequence>MALSNEDDTTQLASPRKKKKVPVVTNVRDLIDIDPQSELVFETPPPDVVNSINECFEQFTSTLGDKSDASVHQPSSDSDSGGSLFITQSVTKAIQSERRHASKSISDDSCDERVNGDTDNENKRGRQHAEHPDRRKYPSHIPPRKPIFPFLLKSGQHLPSGKRRILENSEMGGFLKCLKKIEEGNVNKERAISPSMLESELSDNSEDEGHNSDHEVTKVDRAIFVPGYFKGNKHKWLPQSFLEMRIQDSLSNSNEQQLSNTNKKHKKSKTKSVTKKKDKAPKSKALVRTSSESSIESLFKEQGKQRETQEVLAVCSDAENSDSAHCRQQLTKQIVQSAENLHRDHLVVIEETQRNSIELITEAAVHIEHEDNVRSPSQADDIIELENAVSDLQPTHKQKMKKKHKLREQEEAEPGADTCSPDNVDWFSDSQTTETHKPPKRTKKRETKKDKKRTKMPNVEDDSGTDFLSDETFEAPVTKQTEHIQTSVCLSPNVTRLVSEKKNRREESQYESVDIPLDVSSVSQFGNVTDRSTTQETGEERPSDVEHELNDAERPDSVQCAENLDEDHLEVIEEGQRETVEVVTEPAVEHENDGRPDNYLPNESNSMLPPQGGDISIQNDIQQTDSDFGSQDLFRPLNNQKHKTSQIDEAASIRANTEESDQDSDVTQIETEGPFESIFGQGTPRWWDGDTHPHEDNDSDETQIETEGQSVSVFGPGTPNKQFTTQDMNVNKHPEFQKTDQSPVGRNAELLSRRKKNDESNNIKRKSMSSSHKDSEDLGKEETAIVQPPPKHLPQADEPLREVYSSSCVRRILGKRKARAEMEKDLPESPLFRNGGLSFIKRKVKRNNKTGASDLIQCDTNADVSSESPVDDISEDKITPRGNKKSCEVENRVTNEEQMEASVLHLVETELLEDSILSVEADNSVTTKVKRKKKKRYKLNQHEDGVENQLVETVQFSKSQSTELLSKVTKKKKKKDKEKSKMAYVEENSATDIPLNETLDSDRPAELRVNEVNQTSEAPETDLPETSEEITGFPMPNVTTLKSVKKKKKKKKRDEAEETEYESVDLDVSSVSQFDHVAELGVVEQQDDEFFEEWPNNKNTAETLEGNTPCILKVAKRKNKSQNASSPSQSDDIIGLEIQSSGSQSESAEELLGKKKKKKRKLKERKNVELASDIGNNVQLFQQSESQTMDLLSRKTKKTKKRPNKDKERTTVSSSNKLLEHMDDGHSEMRGNVIQSTEATENDQLEHLQTSEEITRCPSPNVTKLSSGKRKKKKRDTSEKHQDECVDVNLDVSYMIERRPNAAEHVEDMNSLVLSNNTFTSKQKKKKKKKHKLKEQEEADIHSVDNVYLVEMDQFSKSQNTVMTPTRTKKKRKDKERTKTHVEDNSGTDILSNEIFEAPVTEQPEHIQTSEEIPRCSSPNITILKSGKKKKKKNGSKEFQYESGDFPLDVNSVSQQALEERPSDFIEHAEAELNDTKQKKKRKQLSLSIKSSSEFSSSDAQMQETVSPERKRKKKEIPITSQM</sequence>
<feature type="compositionally biased region" description="Polar residues" evidence="1">
    <location>
        <begin position="1174"/>
        <end position="1190"/>
    </location>
</feature>
<dbReference type="GO" id="GO:0003723">
    <property type="term" value="F:RNA binding"/>
    <property type="evidence" value="ECO:0007669"/>
    <property type="project" value="TreeGrafter"/>
</dbReference>
<feature type="compositionally biased region" description="Basic and acidic residues" evidence="1">
    <location>
        <begin position="1458"/>
        <end position="1477"/>
    </location>
</feature>
<feature type="compositionally biased region" description="Basic and acidic residues" evidence="1">
    <location>
        <begin position="1375"/>
        <end position="1384"/>
    </location>
</feature>
<dbReference type="Proteomes" id="UP001187343">
    <property type="component" value="Unassembled WGS sequence"/>
</dbReference>
<dbReference type="InterPro" id="IPR013240">
    <property type="entry name" value="DNA-dir_RNA_pol1_su_RPA34"/>
</dbReference>
<feature type="region of interest" description="Disordered" evidence="1">
    <location>
        <begin position="1116"/>
        <end position="1284"/>
    </location>
</feature>
<feature type="compositionally biased region" description="Basic and acidic residues" evidence="1">
    <location>
        <begin position="1244"/>
        <end position="1255"/>
    </location>
</feature>
<feature type="compositionally biased region" description="Acidic residues" evidence="1">
    <location>
        <begin position="459"/>
        <end position="471"/>
    </location>
</feature>
<feature type="region of interest" description="Disordered" evidence="1">
    <location>
        <begin position="962"/>
        <end position="1064"/>
    </location>
</feature>
<feature type="compositionally biased region" description="Low complexity" evidence="1">
    <location>
        <begin position="1133"/>
        <end position="1146"/>
    </location>
</feature>
<feature type="region of interest" description="Disordered" evidence="1">
    <location>
        <begin position="1359"/>
        <end position="1523"/>
    </location>
</feature>
<feature type="compositionally biased region" description="Basic and acidic residues" evidence="1">
    <location>
        <begin position="875"/>
        <end position="888"/>
    </location>
</feature>
<feature type="region of interest" description="Disordered" evidence="1">
    <location>
        <begin position="860"/>
        <end position="888"/>
    </location>
</feature>
<dbReference type="PANTHER" id="PTHR15484:SF8">
    <property type="entry name" value="DNA-DIRECTED RNA POLYMERASE I SUBUNIT RPA34"/>
    <property type="match status" value="1"/>
</dbReference>
<feature type="compositionally biased region" description="Basic residues" evidence="1">
    <location>
        <begin position="438"/>
        <end position="455"/>
    </location>
</feature>
<feature type="compositionally biased region" description="Basic and acidic residues" evidence="1">
    <location>
        <begin position="111"/>
        <end position="136"/>
    </location>
</feature>
<dbReference type="EMBL" id="JAUYZG010000003">
    <property type="protein sequence ID" value="KAK2911607.1"/>
    <property type="molecule type" value="Genomic_DNA"/>
</dbReference>
<dbReference type="GO" id="GO:0005736">
    <property type="term" value="C:RNA polymerase I complex"/>
    <property type="evidence" value="ECO:0007669"/>
    <property type="project" value="TreeGrafter"/>
</dbReference>
<feature type="compositionally biased region" description="Polar residues" evidence="1">
    <location>
        <begin position="64"/>
        <end position="94"/>
    </location>
</feature>
<feature type="compositionally biased region" description="Basic residues" evidence="1">
    <location>
        <begin position="396"/>
        <end position="406"/>
    </location>
</feature>
<feature type="compositionally biased region" description="Acidic residues" evidence="1">
    <location>
        <begin position="1019"/>
        <end position="1028"/>
    </location>
</feature>
<feature type="compositionally biased region" description="Polar residues" evidence="1">
    <location>
        <begin position="1256"/>
        <end position="1266"/>
    </location>
</feature>
<feature type="region of interest" description="Disordered" evidence="1">
    <location>
        <begin position="190"/>
        <end position="215"/>
    </location>
</feature>
<reference evidence="2" key="1">
    <citation type="submission" date="2023-08" db="EMBL/GenBank/DDBJ databases">
        <title>Chromosome-level Genome Assembly of mud carp (Cirrhinus molitorella).</title>
        <authorList>
            <person name="Liu H."/>
        </authorList>
    </citation>
    <scope>NUCLEOTIDE SEQUENCE</scope>
    <source>
        <strain evidence="2">Prfri</strain>
        <tissue evidence="2">Muscle</tissue>
    </source>
</reference>
<feature type="compositionally biased region" description="Polar residues" evidence="1">
    <location>
        <begin position="719"/>
        <end position="729"/>
    </location>
</feature>